<evidence type="ECO:0000256" key="6">
    <source>
        <dbReference type="RuleBase" id="RU000461"/>
    </source>
</evidence>
<keyword evidence="6" id="KW-0503">Monooxygenase</keyword>
<dbReference type="GO" id="GO:0004497">
    <property type="term" value="F:monooxygenase activity"/>
    <property type="evidence" value="ECO:0007669"/>
    <property type="project" value="UniProtKB-KW"/>
</dbReference>
<dbReference type="RefSeq" id="XP_064707191.1">
    <property type="nucleotide sequence ID" value="XM_064844933.1"/>
</dbReference>
<keyword evidence="2 5" id="KW-0479">Metal-binding</keyword>
<dbReference type="SUPFAM" id="SSF48264">
    <property type="entry name" value="Cytochrome P450"/>
    <property type="match status" value="1"/>
</dbReference>
<feature type="signal peptide" evidence="7">
    <location>
        <begin position="1"/>
        <end position="25"/>
    </location>
</feature>
<evidence type="ECO:0000256" key="1">
    <source>
        <dbReference type="ARBA" id="ARBA00010617"/>
    </source>
</evidence>
<dbReference type="AlphaFoldDB" id="A0AAV9NER4"/>
<comment type="caution">
    <text evidence="8">The sequence shown here is derived from an EMBL/GenBank/DDBJ whole genome shotgun (WGS) entry which is preliminary data.</text>
</comment>
<dbReference type="InterPro" id="IPR050364">
    <property type="entry name" value="Cytochrome_P450_fung"/>
</dbReference>
<comment type="cofactor">
    <cofactor evidence="5">
        <name>heme</name>
        <dbReference type="ChEBI" id="CHEBI:30413"/>
    </cofactor>
</comment>
<dbReference type="Proteomes" id="UP001358417">
    <property type="component" value="Unassembled WGS sequence"/>
</dbReference>
<evidence type="ECO:0000256" key="3">
    <source>
        <dbReference type="ARBA" id="ARBA00023002"/>
    </source>
</evidence>
<evidence type="ECO:0000256" key="7">
    <source>
        <dbReference type="SAM" id="SignalP"/>
    </source>
</evidence>
<evidence type="ECO:0008006" key="10">
    <source>
        <dbReference type="Google" id="ProtNLM"/>
    </source>
</evidence>
<sequence length="544" mass="62269">MALPMFLLASCFVFACVLFYHSSSTSKLPKGLRAVPGPRGLPLLGNTLQLQSPPQPQLQAWAKQYGDLFKIQMGWYNWVFVNNPAAVKEIFDKHSAISSGRVPMPVGSDLLSGGRRFLFMSYTPQWRKLRALVHKLLTPKSSETFRPSQEFEAKQLISDIFDDNERGDYESFYMHVRRYTTSVIMTSTYGRRVPQWDCEDVQEIYGVMKEFSERTAPGAYLADTLPPIAEIIPVPLQWWRKSAFQSYRRQEQIWVKYWSTLQQEIKEGKAPECFVKQWAETDYEKQDIDETQAAFVAGTMIEAGSETTSSTLNSAIRYLAVYRDAQKKAQDELKRVVGDQRSPTFDDEANLPYIRACVKEILRIRPVTNVGTPHFTTNDIVYKDYYIPKGTVVCINQYALHYDQRYPDPTAFVPDRYLNHSLKAGAYTAHPDPFERDHFGFGAGRRVCPGMHLAENSLYITLAKIIWAFDIRPCETAEGKEEELDISHNAYEPGINTLPKPYRVRFIVRNAEVESTLKREWEHAMAEGYHLGNVKLNDGGVVVT</sequence>
<proteinExistence type="inferred from homology"/>
<dbReference type="GO" id="GO:0016705">
    <property type="term" value="F:oxidoreductase activity, acting on paired donors, with incorporation or reduction of molecular oxygen"/>
    <property type="evidence" value="ECO:0007669"/>
    <property type="project" value="InterPro"/>
</dbReference>
<dbReference type="InterPro" id="IPR017972">
    <property type="entry name" value="Cyt_P450_CS"/>
</dbReference>
<evidence type="ECO:0000256" key="2">
    <source>
        <dbReference type="ARBA" id="ARBA00022723"/>
    </source>
</evidence>
<feature type="binding site" description="axial binding residue" evidence="5">
    <location>
        <position position="448"/>
    </location>
    <ligand>
        <name>heme</name>
        <dbReference type="ChEBI" id="CHEBI:30413"/>
    </ligand>
    <ligandPart>
        <name>Fe</name>
        <dbReference type="ChEBI" id="CHEBI:18248"/>
    </ligandPart>
</feature>
<organism evidence="8 9">
    <name type="scientific">Exophiala bonariae</name>
    <dbReference type="NCBI Taxonomy" id="1690606"/>
    <lineage>
        <taxon>Eukaryota</taxon>
        <taxon>Fungi</taxon>
        <taxon>Dikarya</taxon>
        <taxon>Ascomycota</taxon>
        <taxon>Pezizomycotina</taxon>
        <taxon>Eurotiomycetes</taxon>
        <taxon>Chaetothyriomycetidae</taxon>
        <taxon>Chaetothyriales</taxon>
        <taxon>Herpotrichiellaceae</taxon>
        <taxon>Exophiala</taxon>
    </lineage>
</organism>
<dbReference type="InterPro" id="IPR002401">
    <property type="entry name" value="Cyt_P450_E_grp-I"/>
</dbReference>
<dbReference type="InterPro" id="IPR036396">
    <property type="entry name" value="Cyt_P450_sf"/>
</dbReference>
<accession>A0AAV9NER4</accession>
<feature type="chain" id="PRO_5043485630" description="O-methylsterigmatocystin oxidoreductase" evidence="7">
    <location>
        <begin position="26"/>
        <end position="544"/>
    </location>
</feature>
<keyword evidence="4 5" id="KW-0408">Iron</keyword>
<keyword evidence="3 6" id="KW-0560">Oxidoreductase</keyword>
<reference evidence="8 9" key="1">
    <citation type="submission" date="2023-08" db="EMBL/GenBank/DDBJ databases">
        <title>Black Yeasts Isolated from many extreme environments.</title>
        <authorList>
            <person name="Coleine C."/>
            <person name="Stajich J.E."/>
            <person name="Selbmann L."/>
        </authorList>
    </citation>
    <scope>NUCLEOTIDE SEQUENCE [LARGE SCALE GENOMIC DNA]</scope>
    <source>
        <strain evidence="8 9">CCFEE 5792</strain>
    </source>
</reference>
<dbReference type="GO" id="GO:0020037">
    <property type="term" value="F:heme binding"/>
    <property type="evidence" value="ECO:0007669"/>
    <property type="project" value="InterPro"/>
</dbReference>
<dbReference type="PANTHER" id="PTHR46300">
    <property type="entry name" value="P450, PUTATIVE (EUROFUNG)-RELATED-RELATED"/>
    <property type="match status" value="1"/>
</dbReference>
<dbReference type="CDD" id="cd11065">
    <property type="entry name" value="CYP64-like"/>
    <property type="match status" value="1"/>
</dbReference>
<evidence type="ECO:0000313" key="8">
    <source>
        <dbReference type="EMBL" id="KAK5054418.1"/>
    </source>
</evidence>
<dbReference type="InterPro" id="IPR001128">
    <property type="entry name" value="Cyt_P450"/>
</dbReference>
<keyword evidence="5 6" id="KW-0349">Heme</keyword>
<evidence type="ECO:0000256" key="5">
    <source>
        <dbReference type="PIRSR" id="PIRSR602401-1"/>
    </source>
</evidence>
<dbReference type="GO" id="GO:0005506">
    <property type="term" value="F:iron ion binding"/>
    <property type="evidence" value="ECO:0007669"/>
    <property type="project" value="InterPro"/>
</dbReference>
<keyword evidence="7" id="KW-0732">Signal</keyword>
<protein>
    <recommendedName>
        <fullName evidence="10">O-methylsterigmatocystin oxidoreductase</fullName>
    </recommendedName>
</protein>
<evidence type="ECO:0000313" key="9">
    <source>
        <dbReference type="Proteomes" id="UP001358417"/>
    </source>
</evidence>
<evidence type="ECO:0000256" key="4">
    <source>
        <dbReference type="ARBA" id="ARBA00023004"/>
    </source>
</evidence>
<comment type="similarity">
    <text evidence="1 6">Belongs to the cytochrome P450 family.</text>
</comment>
<dbReference type="GeneID" id="89969529"/>
<gene>
    <name evidence="8" type="ORF">LTR84_001308</name>
</gene>
<dbReference type="PRINTS" id="PR00463">
    <property type="entry name" value="EP450I"/>
</dbReference>
<dbReference type="EMBL" id="JAVRRD010000010">
    <property type="protein sequence ID" value="KAK5054418.1"/>
    <property type="molecule type" value="Genomic_DNA"/>
</dbReference>
<keyword evidence="9" id="KW-1185">Reference proteome</keyword>
<dbReference type="PROSITE" id="PS00086">
    <property type="entry name" value="CYTOCHROME_P450"/>
    <property type="match status" value="1"/>
</dbReference>
<dbReference type="Gene3D" id="1.10.630.10">
    <property type="entry name" value="Cytochrome P450"/>
    <property type="match status" value="1"/>
</dbReference>
<dbReference type="Pfam" id="PF00067">
    <property type="entry name" value="p450"/>
    <property type="match status" value="1"/>
</dbReference>
<name>A0AAV9NER4_9EURO</name>
<dbReference type="PANTHER" id="PTHR46300:SF11">
    <property type="entry name" value="OXIDOREDUCTASE, PUTATIVE-RELATED"/>
    <property type="match status" value="1"/>
</dbReference>
<dbReference type="PRINTS" id="PR00385">
    <property type="entry name" value="P450"/>
</dbReference>